<protein>
    <recommendedName>
        <fullName evidence="8">CLIP domain-containing serine protease</fullName>
        <ecNumber evidence="7">3.4.21.-</ecNumber>
    </recommendedName>
</protein>
<evidence type="ECO:0000256" key="3">
    <source>
        <dbReference type="ARBA" id="ARBA00022801"/>
    </source>
</evidence>
<dbReference type="SMART" id="SM00020">
    <property type="entry name" value="Tryp_SPc"/>
    <property type="match status" value="1"/>
</dbReference>
<evidence type="ECO:0000256" key="1">
    <source>
        <dbReference type="ARBA" id="ARBA00022670"/>
    </source>
</evidence>
<evidence type="ECO:0000259" key="11">
    <source>
        <dbReference type="PROSITE" id="PS50240"/>
    </source>
</evidence>
<reference evidence="13 14" key="1">
    <citation type="submission" date="2023-09" db="EMBL/GenBank/DDBJ databases">
        <title>Nesidiocoris tenuis whole genome shotgun sequence.</title>
        <authorList>
            <person name="Shibata T."/>
            <person name="Shimoda M."/>
            <person name="Kobayashi T."/>
            <person name="Uehara T."/>
        </authorList>
    </citation>
    <scope>NUCLEOTIDE SEQUENCE [LARGE SCALE GENOMIC DNA]</scope>
    <source>
        <strain evidence="13 14">Japan</strain>
    </source>
</reference>
<keyword evidence="5" id="KW-1015">Disulfide bond</keyword>
<dbReference type="InterPro" id="IPR043504">
    <property type="entry name" value="Peptidase_S1_PA_chymotrypsin"/>
</dbReference>
<dbReference type="GO" id="GO:0008233">
    <property type="term" value="F:peptidase activity"/>
    <property type="evidence" value="ECO:0007669"/>
    <property type="project" value="UniProtKB-KW"/>
</dbReference>
<dbReference type="InterPro" id="IPR038565">
    <property type="entry name" value="CLIP_sf"/>
</dbReference>
<evidence type="ECO:0000313" key="13">
    <source>
        <dbReference type="EMBL" id="BES98909.1"/>
    </source>
</evidence>
<evidence type="ECO:0000256" key="8">
    <source>
        <dbReference type="RuleBase" id="RU366078"/>
    </source>
</evidence>
<keyword evidence="1 7" id="KW-0645">Protease</keyword>
<evidence type="ECO:0000256" key="9">
    <source>
        <dbReference type="SAM" id="MobiDB-lite"/>
    </source>
</evidence>
<dbReference type="Pfam" id="PF12032">
    <property type="entry name" value="CLIP"/>
    <property type="match status" value="1"/>
</dbReference>
<evidence type="ECO:0000256" key="7">
    <source>
        <dbReference type="RuleBase" id="RU363034"/>
    </source>
</evidence>
<evidence type="ECO:0000256" key="2">
    <source>
        <dbReference type="ARBA" id="ARBA00022729"/>
    </source>
</evidence>
<feature type="compositionally biased region" description="Polar residues" evidence="9">
    <location>
        <begin position="99"/>
        <end position="111"/>
    </location>
</feature>
<feature type="domain" description="Clip" evidence="12">
    <location>
        <begin position="21"/>
        <end position="76"/>
    </location>
</feature>
<dbReference type="CDD" id="cd00190">
    <property type="entry name" value="Tryp_SPc"/>
    <property type="match status" value="1"/>
</dbReference>
<dbReference type="PROSITE" id="PS51888">
    <property type="entry name" value="CLIP"/>
    <property type="match status" value="1"/>
</dbReference>
<feature type="region of interest" description="Disordered" evidence="9">
    <location>
        <begin position="95"/>
        <end position="116"/>
    </location>
</feature>
<sequence length="381" mass="41144">MEFLFMLAFLASAAAQGPDPICTTPDGNNGNCVGIRSCPPLHELLRSIKEGRNENAINFLKSSQCGRDKSGPTVCCPESGELNIDRNSFEISKPARDGVNSTEIARNSPGNSDLPDDCGVSGGSINRIVNGVASVLGAWPWMAVLGFKSSPTDGIHWECGGTLITNRHVVTAAHCLEETGSTLEIVRLGELNLDPNNDDGATPEDIRVSKTIVHPGYAASDAFPDDIAIVVLERPVTFTKLIKPICLPRKGPLQNRNFEGKFPFIAGWGALRYKGPQPFALREAQVLVVSNDKCANSYRQFEEVNITSSQICAGGNGKDTCQGDSGGPLMYPDNDGRFYLIGVVSLGYKCAEEGFPGVYTRVSKYTDWIVDNVRMAQNNPR</sequence>
<organism evidence="13 14">
    <name type="scientific">Nesidiocoris tenuis</name>
    <dbReference type="NCBI Taxonomy" id="355587"/>
    <lineage>
        <taxon>Eukaryota</taxon>
        <taxon>Metazoa</taxon>
        <taxon>Ecdysozoa</taxon>
        <taxon>Arthropoda</taxon>
        <taxon>Hexapoda</taxon>
        <taxon>Insecta</taxon>
        <taxon>Pterygota</taxon>
        <taxon>Neoptera</taxon>
        <taxon>Paraneoptera</taxon>
        <taxon>Hemiptera</taxon>
        <taxon>Heteroptera</taxon>
        <taxon>Panheteroptera</taxon>
        <taxon>Cimicomorpha</taxon>
        <taxon>Miridae</taxon>
        <taxon>Dicyphina</taxon>
        <taxon>Nesidiocoris</taxon>
    </lineage>
</organism>
<evidence type="ECO:0000256" key="10">
    <source>
        <dbReference type="SAM" id="SignalP"/>
    </source>
</evidence>
<comment type="similarity">
    <text evidence="6 8">Belongs to the peptidase S1 family. CLIP subfamily.</text>
</comment>
<dbReference type="PROSITE" id="PS50240">
    <property type="entry name" value="TRYPSIN_DOM"/>
    <property type="match status" value="1"/>
</dbReference>
<keyword evidence="2 10" id="KW-0732">Signal</keyword>
<dbReference type="EC" id="3.4.21.-" evidence="7"/>
<dbReference type="Gene3D" id="2.40.10.10">
    <property type="entry name" value="Trypsin-like serine proteases"/>
    <property type="match status" value="2"/>
</dbReference>
<dbReference type="InterPro" id="IPR009003">
    <property type="entry name" value="Peptidase_S1_PA"/>
</dbReference>
<comment type="subcellular location">
    <subcellularLocation>
        <location evidence="8">Secreted</location>
    </subcellularLocation>
</comment>
<dbReference type="EMBL" id="AP028918">
    <property type="protein sequence ID" value="BES98909.1"/>
    <property type="molecule type" value="Genomic_DNA"/>
</dbReference>
<dbReference type="PANTHER" id="PTHR24252:SF7">
    <property type="entry name" value="HYALIN"/>
    <property type="match status" value="1"/>
</dbReference>
<feature type="chain" id="PRO_5045311378" description="CLIP domain-containing serine protease" evidence="10">
    <location>
        <begin position="16"/>
        <end position="381"/>
    </location>
</feature>
<name>A0ABN7B5Q1_9HEMI</name>
<evidence type="ECO:0000256" key="6">
    <source>
        <dbReference type="ARBA" id="ARBA00024195"/>
    </source>
</evidence>
<evidence type="ECO:0000256" key="5">
    <source>
        <dbReference type="ARBA" id="ARBA00023157"/>
    </source>
</evidence>
<dbReference type="InterPro" id="IPR018114">
    <property type="entry name" value="TRYPSIN_HIS"/>
</dbReference>
<evidence type="ECO:0000256" key="4">
    <source>
        <dbReference type="ARBA" id="ARBA00022825"/>
    </source>
</evidence>
<dbReference type="PROSITE" id="PS00134">
    <property type="entry name" value="TRYPSIN_HIS"/>
    <property type="match status" value="1"/>
</dbReference>
<comment type="domain">
    <text evidence="8">The clip domain consists of 35-55 residues which are 'knitted' together usually by 3 conserved disulfide bonds forming a clip-like compact structure.</text>
</comment>
<dbReference type="InterPro" id="IPR022700">
    <property type="entry name" value="CLIP"/>
</dbReference>
<dbReference type="InterPro" id="IPR001254">
    <property type="entry name" value="Trypsin_dom"/>
</dbReference>
<dbReference type="GO" id="GO:0006508">
    <property type="term" value="P:proteolysis"/>
    <property type="evidence" value="ECO:0007669"/>
    <property type="project" value="UniProtKB-KW"/>
</dbReference>
<keyword evidence="3 7" id="KW-0378">Hydrolase</keyword>
<dbReference type="InterPro" id="IPR001314">
    <property type="entry name" value="Peptidase_S1A"/>
</dbReference>
<dbReference type="Pfam" id="PF00089">
    <property type="entry name" value="Trypsin"/>
    <property type="match status" value="1"/>
</dbReference>
<dbReference type="Proteomes" id="UP001307889">
    <property type="component" value="Chromosome 10"/>
</dbReference>
<dbReference type="SUPFAM" id="SSF50494">
    <property type="entry name" value="Trypsin-like serine proteases"/>
    <property type="match status" value="1"/>
</dbReference>
<dbReference type="InterPro" id="IPR033116">
    <property type="entry name" value="TRYPSIN_SER"/>
</dbReference>
<evidence type="ECO:0000313" key="14">
    <source>
        <dbReference type="Proteomes" id="UP001307889"/>
    </source>
</evidence>
<keyword evidence="4 7" id="KW-0720">Serine protease</keyword>
<dbReference type="Gene3D" id="3.30.1640.30">
    <property type="match status" value="1"/>
</dbReference>
<dbReference type="SMART" id="SM00680">
    <property type="entry name" value="CLIP"/>
    <property type="match status" value="1"/>
</dbReference>
<dbReference type="PROSITE" id="PS00135">
    <property type="entry name" value="TRYPSIN_SER"/>
    <property type="match status" value="1"/>
</dbReference>
<evidence type="ECO:0000259" key="12">
    <source>
        <dbReference type="PROSITE" id="PS51888"/>
    </source>
</evidence>
<gene>
    <name evidence="13" type="ORF">NTJ_11726</name>
</gene>
<feature type="signal peptide" evidence="10">
    <location>
        <begin position="1"/>
        <end position="15"/>
    </location>
</feature>
<accession>A0ABN7B5Q1</accession>
<dbReference type="PRINTS" id="PR00722">
    <property type="entry name" value="CHYMOTRYPSIN"/>
</dbReference>
<keyword evidence="14" id="KW-1185">Reference proteome</keyword>
<keyword evidence="8" id="KW-0964">Secreted</keyword>
<feature type="domain" description="Peptidase S1" evidence="11">
    <location>
        <begin position="128"/>
        <end position="374"/>
    </location>
</feature>
<dbReference type="PANTHER" id="PTHR24252">
    <property type="entry name" value="ACROSIN-RELATED"/>
    <property type="match status" value="1"/>
</dbReference>
<proteinExistence type="inferred from homology"/>